<dbReference type="PANTHER" id="PTHR42924:SF3">
    <property type="entry name" value="POLYMERASE_HISTIDINOL PHOSPHATASE N-TERMINAL DOMAIN-CONTAINING PROTEIN"/>
    <property type="match status" value="1"/>
</dbReference>
<dbReference type="Pfam" id="PF02811">
    <property type="entry name" value="PHP"/>
    <property type="match status" value="1"/>
</dbReference>
<dbReference type="InterPro" id="IPR004013">
    <property type="entry name" value="PHP_dom"/>
</dbReference>
<dbReference type="Proteomes" id="UP000437709">
    <property type="component" value="Unassembled WGS sequence"/>
</dbReference>
<organism evidence="3 4">
    <name type="scientific">Georgenia subflava</name>
    <dbReference type="NCBI Taxonomy" id="1622177"/>
    <lineage>
        <taxon>Bacteria</taxon>
        <taxon>Bacillati</taxon>
        <taxon>Actinomycetota</taxon>
        <taxon>Actinomycetes</taxon>
        <taxon>Micrococcales</taxon>
        <taxon>Bogoriellaceae</taxon>
        <taxon>Georgenia</taxon>
    </lineage>
</organism>
<dbReference type="Gene3D" id="3.20.20.140">
    <property type="entry name" value="Metal-dependent hydrolases"/>
    <property type="match status" value="1"/>
</dbReference>
<gene>
    <name evidence="3" type="ORF">GB881_18180</name>
</gene>
<dbReference type="GO" id="GO:0004534">
    <property type="term" value="F:5'-3' RNA exonuclease activity"/>
    <property type="evidence" value="ECO:0007669"/>
    <property type="project" value="TreeGrafter"/>
</dbReference>
<dbReference type="InterPro" id="IPR052018">
    <property type="entry name" value="PHP_domain"/>
</dbReference>
<keyword evidence="4" id="KW-1185">Reference proteome</keyword>
<dbReference type="RefSeq" id="WP_152194823.1">
    <property type="nucleotide sequence ID" value="NZ_VUKD01000002.1"/>
</dbReference>
<evidence type="ECO:0000313" key="4">
    <source>
        <dbReference type="Proteomes" id="UP000437709"/>
    </source>
</evidence>
<dbReference type="CDD" id="cd07438">
    <property type="entry name" value="PHP_HisPPase_AMP"/>
    <property type="match status" value="1"/>
</dbReference>
<proteinExistence type="predicted"/>
<dbReference type="InterPro" id="IPR003141">
    <property type="entry name" value="Pol/His_phosphatase_N"/>
</dbReference>
<feature type="domain" description="Polymerase/histidinol phosphatase N-terminal" evidence="2">
    <location>
        <begin position="8"/>
        <end position="73"/>
    </location>
</feature>
<name>A0A6N7EP97_9MICO</name>
<accession>A0A6N7EP97</accession>
<evidence type="ECO:0000256" key="1">
    <source>
        <dbReference type="SAM" id="MobiDB-lite"/>
    </source>
</evidence>
<sequence>MPADETRIDPHTHSAVSDGTDSPAGVLRAAAAAGVDVVGLTDHDTVRGWDEAAAAVPETGVALLRGAEISCQSRGISVHLLSFLHDPDEPVLAAEMERSRASRTDRARQMVERIAEDHPITWELVRAQAADGATLGRPHIADALVAAGVMPDRSACFETILSVRGPYYVPYHAPDAVEAVAMVRAAGGVPVMAHPRAGVRGRVVGDHVIEAMARAGLAALEIDHRDHTAEARSELAALAGRLGLARTGSSDYHGAGKPNRLGEHTTTTAVLEMIESEGYLPVVRP</sequence>
<dbReference type="GO" id="GO:0035312">
    <property type="term" value="F:5'-3' DNA exonuclease activity"/>
    <property type="evidence" value="ECO:0007669"/>
    <property type="project" value="TreeGrafter"/>
</dbReference>
<comment type="caution">
    <text evidence="3">The sequence shown here is derived from an EMBL/GenBank/DDBJ whole genome shotgun (WGS) entry which is preliminary data.</text>
</comment>
<feature type="compositionally biased region" description="Basic and acidic residues" evidence="1">
    <location>
        <begin position="1"/>
        <end position="12"/>
    </location>
</feature>
<dbReference type="SUPFAM" id="SSF89550">
    <property type="entry name" value="PHP domain-like"/>
    <property type="match status" value="1"/>
</dbReference>
<dbReference type="PANTHER" id="PTHR42924">
    <property type="entry name" value="EXONUCLEASE"/>
    <property type="match status" value="1"/>
</dbReference>
<reference evidence="3 4" key="1">
    <citation type="submission" date="2019-10" db="EMBL/GenBank/DDBJ databases">
        <title>Georgenia wutianyii sp. nov. and Georgenia yuyongxinii sp. nov. isolated from plateau pika (Ochotona curzoniae) in the Qinghai-Tibet plateau of China.</title>
        <authorList>
            <person name="Tian Z."/>
        </authorList>
    </citation>
    <scope>NUCLEOTIDE SEQUENCE [LARGE SCALE GENOMIC DNA]</scope>
    <source>
        <strain evidence="3 4">JCM 19765</strain>
    </source>
</reference>
<dbReference type="EMBL" id="WHPC01000128">
    <property type="protein sequence ID" value="MPV38938.1"/>
    <property type="molecule type" value="Genomic_DNA"/>
</dbReference>
<dbReference type="AlphaFoldDB" id="A0A6N7EP97"/>
<evidence type="ECO:0000259" key="2">
    <source>
        <dbReference type="SMART" id="SM00481"/>
    </source>
</evidence>
<dbReference type="Gene3D" id="1.10.150.650">
    <property type="match status" value="1"/>
</dbReference>
<dbReference type="SMART" id="SM00481">
    <property type="entry name" value="POLIIIAc"/>
    <property type="match status" value="1"/>
</dbReference>
<protein>
    <submittedName>
        <fullName evidence="3">Phosphatase</fullName>
    </submittedName>
</protein>
<evidence type="ECO:0000313" key="3">
    <source>
        <dbReference type="EMBL" id="MPV38938.1"/>
    </source>
</evidence>
<feature type="region of interest" description="Disordered" evidence="1">
    <location>
        <begin position="1"/>
        <end position="22"/>
    </location>
</feature>
<dbReference type="InterPro" id="IPR016195">
    <property type="entry name" value="Pol/histidinol_Pase-like"/>
</dbReference>